<reference evidence="1 2" key="1">
    <citation type="submission" date="2018-06" db="EMBL/GenBank/DDBJ databases">
        <title>Genomic Encyclopedia of Type Strains, Phase IV (KMG-IV): sequencing the most valuable type-strain genomes for metagenomic binning, comparative biology and taxonomic classification.</title>
        <authorList>
            <person name="Goeker M."/>
        </authorList>
    </citation>
    <scope>NUCLEOTIDE SEQUENCE [LARGE SCALE GENOMIC DNA]</scope>
    <source>
        <strain evidence="1 2">DSM 24875</strain>
    </source>
</reference>
<name>A0A366F5J4_9HYPH</name>
<dbReference type="SUPFAM" id="SSF51905">
    <property type="entry name" value="FAD/NAD(P)-binding domain"/>
    <property type="match status" value="1"/>
</dbReference>
<dbReference type="EMBL" id="QNRK01000023">
    <property type="protein sequence ID" value="RBP09039.1"/>
    <property type="molecule type" value="Genomic_DNA"/>
</dbReference>
<dbReference type="Pfam" id="PF13450">
    <property type="entry name" value="NAD_binding_8"/>
    <property type="match status" value="1"/>
</dbReference>
<keyword evidence="2" id="KW-1185">Reference proteome</keyword>
<evidence type="ECO:0000313" key="1">
    <source>
        <dbReference type="EMBL" id="RBP09039.1"/>
    </source>
</evidence>
<organism evidence="1 2">
    <name type="scientific">Roseiarcus fermentans</name>
    <dbReference type="NCBI Taxonomy" id="1473586"/>
    <lineage>
        <taxon>Bacteria</taxon>
        <taxon>Pseudomonadati</taxon>
        <taxon>Pseudomonadota</taxon>
        <taxon>Alphaproteobacteria</taxon>
        <taxon>Hyphomicrobiales</taxon>
        <taxon>Roseiarcaceae</taxon>
        <taxon>Roseiarcus</taxon>
    </lineage>
</organism>
<gene>
    <name evidence="1" type="ORF">DFR50_1238</name>
</gene>
<dbReference type="RefSeq" id="WP_210208971.1">
    <property type="nucleotide sequence ID" value="NZ_QNRK01000023.1"/>
</dbReference>
<dbReference type="AlphaFoldDB" id="A0A366F5J4"/>
<proteinExistence type="predicted"/>
<comment type="caution">
    <text evidence="1">The sequence shown here is derived from an EMBL/GenBank/DDBJ whole genome shotgun (WGS) entry which is preliminary data.</text>
</comment>
<dbReference type="GO" id="GO:0016491">
    <property type="term" value="F:oxidoreductase activity"/>
    <property type="evidence" value="ECO:0007669"/>
    <property type="project" value="TreeGrafter"/>
</dbReference>
<dbReference type="PANTHER" id="PTHR42923">
    <property type="entry name" value="PROTOPORPHYRINOGEN OXIDASE"/>
    <property type="match status" value="1"/>
</dbReference>
<protein>
    <submittedName>
        <fullName evidence="1">Uncharacterized protein with NAD-binding domain and iron-sulfur cluster</fullName>
    </submittedName>
</protein>
<dbReference type="InterPro" id="IPR050464">
    <property type="entry name" value="Zeta_carotene_desat/Oxidored"/>
</dbReference>
<dbReference type="PANTHER" id="PTHR42923:SF46">
    <property type="entry name" value="AMINE OXIDASE"/>
    <property type="match status" value="1"/>
</dbReference>
<dbReference type="Gene3D" id="3.50.50.60">
    <property type="entry name" value="FAD/NAD(P)-binding domain"/>
    <property type="match status" value="1"/>
</dbReference>
<accession>A0A366F5J4</accession>
<sequence>MPQKVVILGGGVAGLSAAHELIERGFAVEVYEKLKIPGGKARSIPVREGVGHYDDGKNAYLGGVEAAEAGGRARHTRRHVPGEHGFRFFPNFYRHVTDTLSRIPCEGGTVFDRLVDTTEVLVASYDRPGIVLPSRFPANAAELATTLQTFLWAISPRNDIPYADIEFFAGCVWRIITSCEERRFEEYEKMNWWDFVGAEERSEAYQKLLAIGITRSLVAAKAKFASVKTIGDIFVQLLFGIVAPGIASDRLFNGPTNEVWIGPWLAYLTAKGLVYHLDAEVTAIHVAGGRIESASVRMAGRTARVTADWFVGALPVERMAPLIGPAMTAIDPSLANLAALSNSVQWMNGIQFYLLRDAPIVHGHIIFIDSPWALTAVSQRQFWTAIDFADWGDGKTRGILSVDISQWDTPGFNGKAAIDCTRAEIAGEVWAQVKRSLNVGGEALRDEDLHFWFLDPDIVDDPDDPGRESDVEPLLVNNANTWRLRPEAATAIPNFVLASDYVRTYTDLATMEGANEAARRAVNAILERSGSGAPPCRVWNLHEPDALAPFRAYDRARYQAGLPWDGRFARGVQAALAMAQDATGVTAGGAGPLAAVAPIADALAAAGGPLSDPVAAKALSLIGVPTRPLQTASQNLPGLGAPAPGADIASAAAAAAAPWLADLGPDLPPATPAAAADAVERGAAPARLRIRQKA</sequence>
<dbReference type="PRINTS" id="PR00419">
    <property type="entry name" value="ADXRDTASE"/>
</dbReference>
<evidence type="ECO:0000313" key="2">
    <source>
        <dbReference type="Proteomes" id="UP000253529"/>
    </source>
</evidence>
<dbReference type="Proteomes" id="UP000253529">
    <property type="component" value="Unassembled WGS sequence"/>
</dbReference>
<dbReference type="InterPro" id="IPR036188">
    <property type="entry name" value="FAD/NAD-bd_sf"/>
</dbReference>